<keyword evidence="2" id="KW-0597">Phosphoprotein</keyword>
<gene>
    <name evidence="6" type="ORF">PPEP_a2369</name>
</gene>
<evidence type="ECO:0008006" key="8">
    <source>
        <dbReference type="Google" id="ProtNLM"/>
    </source>
</evidence>
<dbReference type="Pfam" id="PF00486">
    <property type="entry name" value="Trans_reg_C"/>
    <property type="match status" value="1"/>
</dbReference>
<dbReference type="SUPFAM" id="SSF52172">
    <property type="entry name" value="CheY-like"/>
    <property type="match status" value="1"/>
</dbReference>
<dbReference type="Gene3D" id="3.40.50.2300">
    <property type="match status" value="1"/>
</dbReference>
<dbReference type="InterPro" id="IPR011006">
    <property type="entry name" value="CheY-like_superfamily"/>
</dbReference>
<evidence type="ECO:0000259" key="5">
    <source>
        <dbReference type="PROSITE" id="PS51755"/>
    </source>
</evidence>
<evidence type="ECO:0000256" key="2">
    <source>
        <dbReference type="PROSITE-ProRule" id="PRU00169"/>
    </source>
</evidence>
<feature type="DNA-binding region" description="OmpR/PhoB-type" evidence="3">
    <location>
        <begin position="160"/>
        <end position="259"/>
    </location>
</feature>
<dbReference type="CDD" id="cd00383">
    <property type="entry name" value="trans_reg_C"/>
    <property type="match status" value="1"/>
</dbReference>
<dbReference type="Gene3D" id="6.10.250.690">
    <property type="match status" value="1"/>
</dbReference>
<evidence type="ECO:0000313" key="6">
    <source>
        <dbReference type="EMBL" id="MBE0344724.1"/>
    </source>
</evidence>
<proteinExistence type="predicted"/>
<dbReference type="GO" id="GO:0005829">
    <property type="term" value="C:cytosol"/>
    <property type="evidence" value="ECO:0007669"/>
    <property type="project" value="TreeGrafter"/>
</dbReference>
<dbReference type="InterPro" id="IPR001789">
    <property type="entry name" value="Sig_transdc_resp-reg_receiver"/>
</dbReference>
<name>A0A8I0MS06_9GAMM</name>
<dbReference type="PANTHER" id="PTHR48111">
    <property type="entry name" value="REGULATOR OF RPOS"/>
    <property type="match status" value="1"/>
</dbReference>
<feature type="domain" description="OmpR/PhoB-type" evidence="5">
    <location>
        <begin position="160"/>
        <end position="259"/>
    </location>
</feature>
<dbReference type="SMART" id="SM00448">
    <property type="entry name" value="REC"/>
    <property type="match status" value="1"/>
</dbReference>
<dbReference type="InterPro" id="IPR036388">
    <property type="entry name" value="WH-like_DNA-bd_sf"/>
</dbReference>
<feature type="domain" description="Response regulatory" evidence="4">
    <location>
        <begin position="39"/>
        <end position="151"/>
    </location>
</feature>
<dbReference type="InterPro" id="IPR001867">
    <property type="entry name" value="OmpR/PhoB-type_DNA-bd"/>
</dbReference>
<dbReference type="Proteomes" id="UP000660708">
    <property type="component" value="Unassembled WGS sequence"/>
</dbReference>
<dbReference type="SMART" id="SM00862">
    <property type="entry name" value="Trans_reg_C"/>
    <property type="match status" value="1"/>
</dbReference>
<dbReference type="PROSITE" id="PS50110">
    <property type="entry name" value="RESPONSE_REGULATORY"/>
    <property type="match status" value="1"/>
</dbReference>
<dbReference type="AlphaFoldDB" id="A0A8I0MS06"/>
<dbReference type="GO" id="GO:0000156">
    <property type="term" value="F:phosphorelay response regulator activity"/>
    <property type="evidence" value="ECO:0007669"/>
    <property type="project" value="TreeGrafter"/>
</dbReference>
<dbReference type="EMBL" id="AQHF01000017">
    <property type="protein sequence ID" value="MBE0344724.1"/>
    <property type="molecule type" value="Genomic_DNA"/>
</dbReference>
<dbReference type="Pfam" id="PF00072">
    <property type="entry name" value="Response_reg"/>
    <property type="match status" value="1"/>
</dbReference>
<dbReference type="SUPFAM" id="SSF46894">
    <property type="entry name" value="C-terminal effector domain of the bipartite response regulators"/>
    <property type="match status" value="1"/>
</dbReference>
<protein>
    <recommendedName>
        <fullName evidence="8">DNA-binding response regulator</fullName>
    </recommendedName>
</protein>
<dbReference type="InterPro" id="IPR016032">
    <property type="entry name" value="Sig_transdc_resp-reg_C-effctor"/>
</dbReference>
<dbReference type="GO" id="GO:0006355">
    <property type="term" value="P:regulation of DNA-templated transcription"/>
    <property type="evidence" value="ECO:0007669"/>
    <property type="project" value="InterPro"/>
</dbReference>
<evidence type="ECO:0000259" key="4">
    <source>
        <dbReference type="PROSITE" id="PS50110"/>
    </source>
</evidence>
<feature type="modified residue" description="4-aspartylphosphate" evidence="2">
    <location>
        <position position="88"/>
    </location>
</feature>
<dbReference type="PANTHER" id="PTHR48111:SF59">
    <property type="entry name" value="TRANSCRIPTIONAL REGULATORY PROTEIN BAER"/>
    <property type="match status" value="1"/>
</dbReference>
<evidence type="ECO:0000256" key="3">
    <source>
        <dbReference type="PROSITE-ProRule" id="PRU01091"/>
    </source>
</evidence>
<dbReference type="PROSITE" id="PS51755">
    <property type="entry name" value="OMPR_PHOB"/>
    <property type="match status" value="1"/>
</dbReference>
<keyword evidence="1 3" id="KW-0238">DNA-binding</keyword>
<sequence>MGAIDSHHNNDERYCGYQKASNTSARLVKLISTMPNQYTVLYVEDDPSSAEILSLYLAQADMQVVHFDNAPDAHRALQNLTFELAILDVMLPGGDGRELLKESVMRNIPTIMVTAKVSETDRLEGFELGADDYVCKPYSPREVISRAKALCKRSYRGQQSAALLFDGLSINLESKSVTVAKQTPALTAVEFELLLTMAKQPHQVFSRAQLIEQVWGSDAPITDRAVDTHLANLRKKLGDSKAEPKFIATRYGQGYQFIAHKVLP</sequence>
<evidence type="ECO:0000256" key="1">
    <source>
        <dbReference type="ARBA" id="ARBA00023125"/>
    </source>
</evidence>
<dbReference type="GO" id="GO:0000976">
    <property type="term" value="F:transcription cis-regulatory region binding"/>
    <property type="evidence" value="ECO:0007669"/>
    <property type="project" value="TreeGrafter"/>
</dbReference>
<keyword evidence="7" id="KW-1185">Reference proteome</keyword>
<dbReference type="InterPro" id="IPR039420">
    <property type="entry name" value="WalR-like"/>
</dbReference>
<accession>A0A8I0MS06</accession>
<evidence type="ECO:0000313" key="7">
    <source>
        <dbReference type="Proteomes" id="UP000660708"/>
    </source>
</evidence>
<dbReference type="Gene3D" id="1.10.10.10">
    <property type="entry name" value="Winged helix-like DNA-binding domain superfamily/Winged helix DNA-binding domain"/>
    <property type="match status" value="1"/>
</dbReference>
<dbReference type="GO" id="GO:0032993">
    <property type="term" value="C:protein-DNA complex"/>
    <property type="evidence" value="ECO:0007669"/>
    <property type="project" value="TreeGrafter"/>
</dbReference>
<organism evidence="6 7">
    <name type="scientific">Pseudoalteromonas peptidolytica F12-50-A1</name>
    <dbReference type="NCBI Taxonomy" id="1315280"/>
    <lineage>
        <taxon>Bacteria</taxon>
        <taxon>Pseudomonadati</taxon>
        <taxon>Pseudomonadota</taxon>
        <taxon>Gammaproteobacteria</taxon>
        <taxon>Alteromonadales</taxon>
        <taxon>Pseudoalteromonadaceae</taxon>
        <taxon>Pseudoalteromonas</taxon>
    </lineage>
</organism>
<reference evidence="6 7" key="1">
    <citation type="submission" date="2015-06" db="EMBL/GenBank/DDBJ databases">
        <title>Genome sequence of Pseudoalteromonas peptidolytica.</title>
        <authorList>
            <person name="Xie B.-B."/>
            <person name="Rong J.-C."/>
            <person name="Qin Q.-L."/>
            <person name="Zhang Y.-Z."/>
        </authorList>
    </citation>
    <scope>NUCLEOTIDE SEQUENCE [LARGE SCALE GENOMIC DNA]</scope>
    <source>
        <strain evidence="6 7">F12-50-A1</strain>
    </source>
</reference>
<comment type="caution">
    <text evidence="6">The sequence shown here is derived from an EMBL/GenBank/DDBJ whole genome shotgun (WGS) entry which is preliminary data.</text>
</comment>